<evidence type="ECO:0000313" key="2">
    <source>
        <dbReference type="EMBL" id="CUN94902.1"/>
    </source>
</evidence>
<sequence>MDCRLSSFTTTRKQRQDTMQLISLIVFRTDTWKRMVIRVIIISLVSGAAPAGLIQEDTSLMRCQKESSMITAIWQYRESSSVQSFLSMSADHRTRSTHLSREKPIVLKKKNRYLIRSGIGLTSRSHIREGVSRQR</sequence>
<proteinExistence type="predicted"/>
<dbReference type="Proteomes" id="UP000095384">
    <property type="component" value="Unassembled WGS sequence"/>
</dbReference>
<keyword evidence="1" id="KW-0812">Transmembrane</keyword>
<name>A0A174B1Z7_9FIRM</name>
<dbReference type="EMBL" id="CYYW01000007">
    <property type="protein sequence ID" value="CUN94902.1"/>
    <property type="molecule type" value="Genomic_DNA"/>
</dbReference>
<keyword evidence="1" id="KW-1133">Transmembrane helix</keyword>
<feature type="transmembrane region" description="Helical" evidence="1">
    <location>
        <begin position="35"/>
        <end position="54"/>
    </location>
</feature>
<evidence type="ECO:0000313" key="3">
    <source>
        <dbReference type="Proteomes" id="UP000095384"/>
    </source>
</evidence>
<protein>
    <submittedName>
        <fullName evidence="2">Uncharacterized protein</fullName>
    </submittedName>
</protein>
<accession>A0A174B1Z7</accession>
<keyword evidence="1" id="KW-0472">Membrane</keyword>
<organism evidence="2 3">
    <name type="scientific">Agathobacter rectalis</name>
    <dbReference type="NCBI Taxonomy" id="39491"/>
    <lineage>
        <taxon>Bacteria</taxon>
        <taxon>Bacillati</taxon>
        <taxon>Bacillota</taxon>
        <taxon>Clostridia</taxon>
        <taxon>Lachnospirales</taxon>
        <taxon>Lachnospiraceae</taxon>
        <taxon>Agathobacter</taxon>
    </lineage>
</organism>
<dbReference type="AlphaFoldDB" id="A0A174B1Z7"/>
<gene>
    <name evidence="2" type="ORF">ERS852417_01290</name>
</gene>
<reference evidence="2 3" key="1">
    <citation type="submission" date="2015-09" db="EMBL/GenBank/DDBJ databases">
        <authorList>
            <consortium name="Pathogen Informatics"/>
        </authorList>
    </citation>
    <scope>NUCLEOTIDE SEQUENCE [LARGE SCALE GENOMIC DNA]</scope>
    <source>
        <strain evidence="2 3">2789STDY5608860</strain>
    </source>
</reference>
<evidence type="ECO:0000256" key="1">
    <source>
        <dbReference type="SAM" id="Phobius"/>
    </source>
</evidence>